<organism evidence="2 3">
    <name type="scientific">Micromonospora yangpuensis</name>
    <dbReference type="NCBI Taxonomy" id="683228"/>
    <lineage>
        <taxon>Bacteria</taxon>
        <taxon>Bacillati</taxon>
        <taxon>Actinomycetota</taxon>
        <taxon>Actinomycetes</taxon>
        <taxon>Micromonosporales</taxon>
        <taxon>Micromonosporaceae</taxon>
        <taxon>Micromonospora</taxon>
    </lineage>
</organism>
<name>A0A1C6UD52_9ACTN</name>
<gene>
    <name evidence="2" type="ORF">GA0070617_1939</name>
</gene>
<evidence type="ECO:0000256" key="1">
    <source>
        <dbReference type="SAM" id="SignalP"/>
    </source>
</evidence>
<dbReference type="OrthoDB" id="5188238at2"/>
<evidence type="ECO:0008006" key="4">
    <source>
        <dbReference type="Google" id="ProtNLM"/>
    </source>
</evidence>
<dbReference type="AlphaFoldDB" id="A0A1C6UD52"/>
<feature type="signal peptide" evidence="1">
    <location>
        <begin position="1"/>
        <end position="21"/>
    </location>
</feature>
<evidence type="ECO:0000313" key="3">
    <source>
        <dbReference type="Proteomes" id="UP000198937"/>
    </source>
</evidence>
<evidence type="ECO:0000313" key="2">
    <source>
        <dbReference type="EMBL" id="SCL51976.1"/>
    </source>
</evidence>
<keyword evidence="3" id="KW-1185">Reference proteome</keyword>
<sequence>MRGRVWIAGAAVLLVSGCAAKDDAEPVAVPPVGQVTIPVEAAAAGGACRLLDFAVIEEHTGIRFEVAAASERTDTQTCVVRTGQESLPELTLSVSETAVDKETFTADVVPSRAEKVTDLGEQAYRRTLAASGDDGAAAEVGWLAGKGRLAVLRCTLPPETDRAADELATGLADLARTVDLTPTN</sequence>
<reference evidence="2 3" key="1">
    <citation type="submission" date="2016-06" db="EMBL/GenBank/DDBJ databases">
        <authorList>
            <person name="Kjaerup R.B."/>
            <person name="Dalgaard T.S."/>
            <person name="Juul-Madsen H.R."/>
        </authorList>
    </citation>
    <scope>NUCLEOTIDE SEQUENCE [LARGE SCALE GENOMIC DNA]</scope>
    <source>
        <strain evidence="2 3">DSM 45577</strain>
    </source>
</reference>
<dbReference type="RefSeq" id="WP_091435633.1">
    <property type="nucleotide sequence ID" value="NZ_BMMJ01000015.1"/>
</dbReference>
<dbReference type="EMBL" id="FMIA01000002">
    <property type="protein sequence ID" value="SCL51976.1"/>
    <property type="molecule type" value="Genomic_DNA"/>
</dbReference>
<dbReference type="Proteomes" id="UP000198937">
    <property type="component" value="Unassembled WGS sequence"/>
</dbReference>
<protein>
    <recommendedName>
        <fullName evidence="4">DUF3558 domain-containing protein</fullName>
    </recommendedName>
</protein>
<keyword evidence="1" id="KW-0732">Signal</keyword>
<accession>A0A1C6UD52</accession>
<proteinExistence type="predicted"/>
<feature type="chain" id="PRO_5038966562" description="DUF3558 domain-containing protein" evidence="1">
    <location>
        <begin position="22"/>
        <end position="184"/>
    </location>
</feature>
<dbReference type="PROSITE" id="PS51257">
    <property type="entry name" value="PROKAR_LIPOPROTEIN"/>
    <property type="match status" value="1"/>
</dbReference>